<evidence type="ECO:0000313" key="2">
    <source>
        <dbReference type="EMBL" id="KAF0303649.1"/>
    </source>
</evidence>
<evidence type="ECO:0000313" key="3">
    <source>
        <dbReference type="Proteomes" id="UP000440578"/>
    </source>
</evidence>
<comment type="caution">
    <text evidence="2">The sequence shown here is derived from an EMBL/GenBank/DDBJ whole genome shotgun (WGS) entry which is preliminary data.</text>
</comment>
<accession>A0A6A4WEP6</accession>
<dbReference type="Proteomes" id="UP000440578">
    <property type="component" value="Unassembled WGS sequence"/>
</dbReference>
<protein>
    <submittedName>
        <fullName evidence="2">Uncharacterized protein</fullName>
    </submittedName>
</protein>
<evidence type="ECO:0000256" key="1">
    <source>
        <dbReference type="SAM" id="MobiDB-lite"/>
    </source>
</evidence>
<feature type="region of interest" description="Disordered" evidence="1">
    <location>
        <begin position="1"/>
        <end position="37"/>
    </location>
</feature>
<feature type="compositionally biased region" description="Basic and acidic residues" evidence="1">
    <location>
        <begin position="22"/>
        <end position="37"/>
    </location>
</feature>
<sequence length="72" mass="7933">MIGMACRTLPRGRSASASGPGQKRDRAAAKARDHSVDKALKAEKRRVSLRTLKNMFSLKKRRRTAGGRGKLL</sequence>
<keyword evidence="3" id="KW-1185">Reference proteome</keyword>
<dbReference type="OrthoDB" id="245697at2759"/>
<proteinExistence type="predicted"/>
<reference evidence="2 3" key="1">
    <citation type="submission" date="2019-07" db="EMBL/GenBank/DDBJ databases">
        <title>Draft genome assembly of a fouling barnacle, Amphibalanus amphitrite (Darwin, 1854): The first reference genome for Thecostraca.</title>
        <authorList>
            <person name="Kim W."/>
        </authorList>
    </citation>
    <scope>NUCLEOTIDE SEQUENCE [LARGE SCALE GENOMIC DNA]</scope>
    <source>
        <strain evidence="2">SNU_AA5</strain>
        <tissue evidence="2">Soma without cirri and trophi</tissue>
    </source>
</reference>
<dbReference type="EMBL" id="VIIS01000925">
    <property type="protein sequence ID" value="KAF0303649.1"/>
    <property type="molecule type" value="Genomic_DNA"/>
</dbReference>
<organism evidence="2 3">
    <name type="scientific">Amphibalanus amphitrite</name>
    <name type="common">Striped barnacle</name>
    <name type="synonym">Balanus amphitrite</name>
    <dbReference type="NCBI Taxonomy" id="1232801"/>
    <lineage>
        <taxon>Eukaryota</taxon>
        <taxon>Metazoa</taxon>
        <taxon>Ecdysozoa</taxon>
        <taxon>Arthropoda</taxon>
        <taxon>Crustacea</taxon>
        <taxon>Multicrustacea</taxon>
        <taxon>Cirripedia</taxon>
        <taxon>Thoracica</taxon>
        <taxon>Thoracicalcarea</taxon>
        <taxon>Balanomorpha</taxon>
        <taxon>Balanoidea</taxon>
        <taxon>Balanidae</taxon>
        <taxon>Amphibalaninae</taxon>
        <taxon>Amphibalanus</taxon>
    </lineage>
</organism>
<dbReference type="AlphaFoldDB" id="A0A6A4WEP6"/>
<gene>
    <name evidence="2" type="ORF">FJT64_002879</name>
</gene>
<name>A0A6A4WEP6_AMPAM</name>